<evidence type="ECO:0000313" key="3">
    <source>
        <dbReference type="Proteomes" id="UP000054107"/>
    </source>
</evidence>
<organism evidence="2 3">
    <name type="scientific">Parasitella parasitica</name>
    <dbReference type="NCBI Taxonomy" id="35722"/>
    <lineage>
        <taxon>Eukaryota</taxon>
        <taxon>Fungi</taxon>
        <taxon>Fungi incertae sedis</taxon>
        <taxon>Mucoromycota</taxon>
        <taxon>Mucoromycotina</taxon>
        <taxon>Mucoromycetes</taxon>
        <taxon>Mucorales</taxon>
        <taxon>Mucorineae</taxon>
        <taxon>Mucoraceae</taxon>
        <taxon>Parasitella</taxon>
    </lineage>
</organism>
<dbReference type="EMBL" id="LN724043">
    <property type="protein sequence ID" value="CEP10406.1"/>
    <property type="molecule type" value="Genomic_DNA"/>
</dbReference>
<dbReference type="Gene3D" id="3.30.70.270">
    <property type="match status" value="1"/>
</dbReference>
<dbReference type="PANTHER" id="PTHR33064:SF37">
    <property type="entry name" value="RIBONUCLEASE H"/>
    <property type="match status" value="1"/>
</dbReference>
<dbReference type="InterPro" id="IPR051320">
    <property type="entry name" value="Viral_Replic_Matur_Polypro"/>
</dbReference>
<name>A0A0B7MWI9_9FUNG</name>
<feature type="non-terminal residue" evidence="2">
    <location>
        <position position="220"/>
    </location>
</feature>
<dbReference type="PANTHER" id="PTHR33064">
    <property type="entry name" value="POL PROTEIN"/>
    <property type="match status" value="1"/>
</dbReference>
<dbReference type="STRING" id="35722.A0A0B7MWI9"/>
<dbReference type="InterPro" id="IPR043502">
    <property type="entry name" value="DNA/RNA_pol_sf"/>
</dbReference>
<evidence type="ECO:0000313" key="2">
    <source>
        <dbReference type="EMBL" id="CEP10406.1"/>
    </source>
</evidence>
<feature type="domain" description="Reverse transcriptase" evidence="1">
    <location>
        <begin position="67"/>
        <end position="217"/>
    </location>
</feature>
<sequence>MKNTACNLPDSVIKLDVIPGSVAWRAQYPLPEAYREIVAKQIKIWLDEGVIVRSASHTRFNHPLLVVKKKDADGNYSMDKPRVVCDVRKLNSILVVDDKQQLPLISTIHQSIGTKTIHTCLDIHACFTSFALEPSQAHRVSFTCPFTNVQYTHVKAAYGIRHVGSVVVRALQSLLSDLNTSPSTSSPFPTNGCYSAVCYVDDVILSSNGSLEDHFELVAE</sequence>
<keyword evidence="3" id="KW-1185">Reference proteome</keyword>
<dbReference type="AlphaFoldDB" id="A0A0B7MWI9"/>
<dbReference type="Pfam" id="PF00078">
    <property type="entry name" value="RVT_1"/>
    <property type="match status" value="1"/>
</dbReference>
<evidence type="ECO:0000259" key="1">
    <source>
        <dbReference type="Pfam" id="PF00078"/>
    </source>
</evidence>
<dbReference type="SUPFAM" id="SSF56672">
    <property type="entry name" value="DNA/RNA polymerases"/>
    <property type="match status" value="1"/>
</dbReference>
<dbReference type="OrthoDB" id="2284753at2759"/>
<dbReference type="Proteomes" id="UP000054107">
    <property type="component" value="Unassembled WGS sequence"/>
</dbReference>
<gene>
    <name evidence="2" type="primary">PARPA_04086.1 scaffold 11555</name>
</gene>
<dbReference type="InterPro" id="IPR043128">
    <property type="entry name" value="Rev_trsase/Diguanyl_cyclase"/>
</dbReference>
<dbReference type="InterPro" id="IPR000477">
    <property type="entry name" value="RT_dom"/>
</dbReference>
<proteinExistence type="predicted"/>
<accession>A0A0B7MWI9</accession>
<dbReference type="Gene3D" id="3.10.10.10">
    <property type="entry name" value="HIV Type 1 Reverse Transcriptase, subunit A, domain 1"/>
    <property type="match status" value="1"/>
</dbReference>
<protein>
    <recommendedName>
        <fullName evidence="1">Reverse transcriptase domain-containing protein</fullName>
    </recommendedName>
</protein>
<reference evidence="2 3" key="1">
    <citation type="submission" date="2014-09" db="EMBL/GenBank/DDBJ databases">
        <authorList>
            <person name="Ellenberger Sabrina"/>
        </authorList>
    </citation>
    <scope>NUCLEOTIDE SEQUENCE [LARGE SCALE GENOMIC DNA]</scope>
    <source>
        <strain evidence="2 3">CBS 412.66</strain>
    </source>
</reference>